<dbReference type="Pfam" id="PF00069">
    <property type="entry name" value="Pkinase"/>
    <property type="match status" value="1"/>
</dbReference>
<dbReference type="OrthoDB" id="408964at2759"/>
<accession>A0A8K0UU91</accession>
<dbReference type="EMBL" id="JAEVFJ010000005">
    <property type="protein sequence ID" value="KAH8104542.1"/>
    <property type="molecule type" value="Genomic_DNA"/>
</dbReference>
<reference evidence="3" key="1">
    <citation type="journal article" date="2021" name="New Phytol.">
        <title>Evolutionary innovations through gain and loss of genes in the ectomycorrhizal Boletales.</title>
        <authorList>
            <person name="Wu G."/>
            <person name="Miyauchi S."/>
            <person name="Morin E."/>
            <person name="Kuo A."/>
            <person name="Drula E."/>
            <person name="Varga T."/>
            <person name="Kohler A."/>
            <person name="Feng B."/>
            <person name="Cao Y."/>
            <person name="Lipzen A."/>
            <person name="Daum C."/>
            <person name="Hundley H."/>
            <person name="Pangilinan J."/>
            <person name="Johnson J."/>
            <person name="Barry K."/>
            <person name="LaButti K."/>
            <person name="Ng V."/>
            <person name="Ahrendt S."/>
            <person name="Min B."/>
            <person name="Choi I.G."/>
            <person name="Park H."/>
            <person name="Plett J.M."/>
            <person name="Magnuson J."/>
            <person name="Spatafora J.W."/>
            <person name="Nagy L.G."/>
            <person name="Henrissat B."/>
            <person name="Grigoriev I.V."/>
            <person name="Yang Z.L."/>
            <person name="Xu J."/>
            <person name="Martin F.M."/>
        </authorList>
    </citation>
    <scope>NUCLEOTIDE SEQUENCE</scope>
    <source>
        <strain evidence="3">KKN 215</strain>
    </source>
</reference>
<dbReference type="GO" id="GO:0005634">
    <property type="term" value="C:nucleus"/>
    <property type="evidence" value="ECO:0007669"/>
    <property type="project" value="TreeGrafter"/>
</dbReference>
<dbReference type="AlphaFoldDB" id="A0A8K0UU91"/>
<dbReference type="Gene3D" id="1.10.510.10">
    <property type="entry name" value="Transferase(Phosphotransferase) domain 1"/>
    <property type="match status" value="1"/>
</dbReference>
<proteinExistence type="predicted"/>
<dbReference type="InterPro" id="IPR011009">
    <property type="entry name" value="Kinase-like_dom_sf"/>
</dbReference>
<dbReference type="GO" id="GO:0005524">
    <property type="term" value="F:ATP binding"/>
    <property type="evidence" value="ECO:0007669"/>
    <property type="project" value="UniProtKB-UniRule"/>
</dbReference>
<dbReference type="InterPro" id="IPR000719">
    <property type="entry name" value="Prot_kinase_dom"/>
</dbReference>
<gene>
    <name evidence="3" type="ORF">BXZ70DRAFT_594230</name>
</gene>
<keyword evidence="4" id="KW-1185">Reference proteome</keyword>
<dbReference type="GO" id="GO:0004672">
    <property type="term" value="F:protein kinase activity"/>
    <property type="evidence" value="ECO:0007669"/>
    <property type="project" value="InterPro"/>
</dbReference>
<feature type="domain" description="Protein kinase" evidence="2">
    <location>
        <begin position="27"/>
        <end position="181"/>
    </location>
</feature>
<sequence length="181" mass="20077">MDPTTLAPYVEDVEDSSSVVIDGRINYTVGRLLGGGYSSAVFEATCQRGRLHGRVVALKKDASDGDTSLYAQLHQSLHHPSIISLHSFFSAPSASYHVLEYCSCDTLHACLQSRNPPLLTETETRCVLRNVASALIYLQRDYQTFISLFASPVQRQHWVPAVVLAISQHLRFSPVYHTASR</sequence>
<organism evidence="3 4">
    <name type="scientific">Cristinia sonorae</name>
    <dbReference type="NCBI Taxonomy" id="1940300"/>
    <lineage>
        <taxon>Eukaryota</taxon>
        <taxon>Fungi</taxon>
        <taxon>Dikarya</taxon>
        <taxon>Basidiomycota</taxon>
        <taxon>Agaricomycotina</taxon>
        <taxon>Agaricomycetes</taxon>
        <taxon>Agaricomycetidae</taxon>
        <taxon>Agaricales</taxon>
        <taxon>Pleurotineae</taxon>
        <taxon>Stephanosporaceae</taxon>
        <taxon>Cristinia</taxon>
    </lineage>
</organism>
<dbReference type="PROSITE" id="PS50011">
    <property type="entry name" value="PROTEIN_KINASE_DOM"/>
    <property type="match status" value="1"/>
</dbReference>
<protein>
    <submittedName>
        <fullName evidence="3">Kinase-like domain-containing protein</fullName>
    </submittedName>
</protein>
<evidence type="ECO:0000256" key="1">
    <source>
        <dbReference type="PROSITE-ProRule" id="PRU10141"/>
    </source>
</evidence>
<keyword evidence="3" id="KW-0808">Transferase</keyword>
<dbReference type="Proteomes" id="UP000813824">
    <property type="component" value="Unassembled WGS sequence"/>
</dbReference>
<keyword evidence="3" id="KW-0418">Kinase</keyword>
<evidence type="ECO:0000313" key="4">
    <source>
        <dbReference type="Proteomes" id="UP000813824"/>
    </source>
</evidence>
<dbReference type="SMART" id="SM00220">
    <property type="entry name" value="S_TKc"/>
    <property type="match status" value="1"/>
</dbReference>
<keyword evidence="1" id="KW-0547">Nucleotide-binding</keyword>
<keyword evidence="1" id="KW-0067">ATP-binding</keyword>
<feature type="binding site" evidence="1">
    <location>
        <position position="59"/>
    </location>
    <ligand>
        <name>ATP</name>
        <dbReference type="ChEBI" id="CHEBI:30616"/>
    </ligand>
</feature>
<dbReference type="PROSITE" id="PS00107">
    <property type="entry name" value="PROTEIN_KINASE_ATP"/>
    <property type="match status" value="1"/>
</dbReference>
<dbReference type="SUPFAM" id="SSF56112">
    <property type="entry name" value="Protein kinase-like (PK-like)"/>
    <property type="match status" value="1"/>
</dbReference>
<evidence type="ECO:0000313" key="3">
    <source>
        <dbReference type="EMBL" id="KAH8104542.1"/>
    </source>
</evidence>
<dbReference type="InterPro" id="IPR017441">
    <property type="entry name" value="Protein_kinase_ATP_BS"/>
</dbReference>
<comment type="caution">
    <text evidence="3">The sequence shown here is derived from an EMBL/GenBank/DDBJ whole genome shotgun (WGS) entry which is preliminary data.</text>
</comment>
<evidence type="ECO:0000259" key="2">
    <source>
        <dbReference type="PROSITE" id="PS50011"/>
    </source>
</evidence>
<name>A0A8K0UU91_9AGAR</name>
<dbReference type="PANTHER" id="PTHR24345">
    <property type="entry name" value="SERINE/THREONINE-PROTEIN KINASE PLK"/>
    <property type="match status" value="1"/>
</dbReference>